<evidence type="ECO:0000313" key="4">
    <source>
        <dbReference type="EMBL" id="MDY7226077.1"/>
    </source>
</evidence>
<feature type="transmembrane region" description="Helical" evidence="2">
    <location>
        <begin position="381"/>
        <end position="400"/>
    </location>
</feature>
<accession>A0ABU5GZW3</accession>
<feature type="compositionally biased region" description="Low complexity" evidence="1">
    <location>
        <begin position="509"/>
        <end position="519"/>
    </location>
</feature>
<feature type="transmembrane region" description="Helical" evidence="2">
    <location>
        <begin position="234"/>
        <end position="265"/>
    </location>
</feature>
<dbReference type="Proteomes" id="UP001291309">
    <property type="component" value="Unassembled WGS sequence"/>
</dbReference>
<keyword evidence="2" id="KW-1133">Transmembrane helix</keyword>
<protein>
    <submittedName>
        <fullName evidence="4">PH domain-containing protein</fullName>
    </submittedName>
</protein>
<gene>
    <name evidence="4" type="ORF">SYV04_06765</name>
</gene>
<comment type="caution">
    <text evidence="4">The sequence shown here is derived from an EMBL/GenBank/DDBJ whole genome shotgun (WGS) entry which is preliminary data.</text>
</comment>
<feature type="transmembrane region" description="Helical" evidence="2">
    <location>
        <begin position="66"/>
        <end position="86"/>
    </location>
</feature>
<keyword evidence="2" id="KW-0812">Transmembrane</keyword>
<dbReference type="Pfam" id="PF03703">
    <property type="entry name" value="bPH_2"/>
    <property type="match status" value="3"/>
</dbReference>
<feature type="domain" description="YdbS-like PH" evidence="3">
    <location>
        <begin position="87"/>
        <end position="161"/>
    </location>
</feature>
<feature type="compositionally biased region" description="Polar residues" evidence="1">
    <location>
        <begin position="1"/>
        <end position="13"/>
    </location>
</feature>
<reference evidence="4 5" key="1">
    <citation type="submission" date="2023-12" db="EMBL/GenBank/DDBJ databases">
        <title>the genome sequence of Hyalangium sp. s54d21.</title>
        <authorList>
            <person name="Zhang X."/>
        </authorList>
    </citation>
    <scope>NUCLEOTIDE SEQUENCE [LARGE SCALE GENOMIC DNA]</scope>
    <source>
        <strain evidence="5">s54d21</strain>
    </source>
</reference>
<evidence type="ECO:0000256" key="2">
    <source>
        <dbReference type="SAM" id="Phobius"/>
    </source>
</evidence>
<name>A0ABU5GZW3_9BACT</name>
<dbReference type="InterPro" id="IPR014529">
    <property type="entry name" value="UCP026631"/>
</dbReference>
<dbReference type="PANTHER" id="PTHR34473:SF2">
    <property type="entry name" value="UPF0699 TRANSMEMBRANE PROTEIN YDBT"/>
    <property type="match status" value="1"/>
</dbReference>
<sequence length="519" mass="56491">MSSEATPPSSDTPRPSAPTEFPWQRLHPASALANLLPVTLRLLRGMAVPLVTLALVSRKDGELARLLVPASVFFILSLAFTVLHALSTRYRLAGGRLEIVSGFVFRRTRTIDVTHVQNTEVVQPFTHRLLGLVQVKIETASGLKSEGELSALSPEKAQELISALQTARGAAAPTAEAAPVTEELIVQNSPRDLVRYGATATGLGVGAVLVGLALDEVEASRVVFRVLERRWEAWAGSGVLWVGVVVGVLVALTLLLVGNGVVAAVRYHGFRLAKAGERFQASFGLLTRRQVGLNLHRIQLVTVDEPLPRRWLRFGSVEVETAGLRTGEANVEQAEVVVPVVAAERMSTVVRELVPELPGELSELTLNPPHPRALWRARVRAVVSGSLVALLLTGLLWPWGALAWGLLPLELWRAWLDHRHQGWLLTEHLVIVRTGFWRRRTSVLRRGRIQSVSAVQGPLERRHGLGHAQVAVAGANVSLPSVAWEEALRLLDVLSPRRPRPSTPPVPVAPSDDVPQTTL</sequence>
<dbReference type="InterPro" id="IPR005182">
    <property type="entry name" value="YdbS-like_PH"/>
</dbReference>
<dbReference type="PIRSF" id="PIRSF026631">
    <property type="entry name" value="UCP026631"/>
    <property type="match status" value="1"/>
</dbReference>
<organism evidence="4 5">
    <name type="scientific">Hyalangium rubrum</name>
    <dbReference type="NCBI Taxonomy" id="3103134"/>
    <lineage>
        <taxon>Bacteria</taxon>
        <taxon>Pseudomonadati</taxon>
        <taxon>Myxococcota</taxon>
        <taxon>Myxococcia</taxon>
        <taxon>Myxococcales</taxon>
        <taxon>Cystobacterineae</taxon>
        <taxon>Archangiaceae</taxon>
        <taxon>Hyalangium</taxon>
    </lineage>
</organism>
<evidence type="ECO:0000313" key="5">
    <source>
        <dbReference type="Proteomes" id="UP001291309"/>
    </source>
</evidence>
<feature type="region of interest" description="Disordered" evidence="1">
    <location>
        <begin position="1"/>
        <end position="20"/>
    </location>
</feature>
<dbReference type="PANTHER" id="PTHR34473">
    <property type="entry name" value="UPF0699 TRANSMEMBRANE PROTEIN YDBS"/>
    <property type="match status" value="1"/>
</dbReference>
<dbReference type="RefSeq" id="WP_321544798.1">
    <property type="nucleotide sequence ID" value="NZ_JAXIVS010000002.1"/>
</dbReference>
<feature type="region of interest" description="Disordered" evidence="1">
    <location>
        <begin position="496"/>
        <end position="519"/>
    </location>
</feature>
<keyword evidence="2" id="KW-0472">Membrane</keyword>
<proteinExistence type="predicted"/>
<keyword evidence="5" id="KW-1185">Reference proteome</keyword>
<evidence type="ECO:0000259" key="3">
    <source>
        <dbReference type="Pfam" id="PF03703"/>
    </source>
</evidence>
<dbReference type="EMBL" id="JAXIVS010000002">
    <property type="protein sequence ID" value="MDY7226077.1"/>
    <property type="molecule type" value="Genomic_DNA"/>
</dbReference>
<feature type="transmembrane region" description="Helical" evidence="2">
    <location>
        <begin position="193"/>
        <end position="214"/>
    </location>
</feature>
<feature type="domain" description="YdbS-like PH" evidence="3">
    <location>
        <begin position="419"/>
        <end position="492"/>
    </location>
</feature>
<feature type="domain" description="YdbS-like PH" evidence="3">
    <location>
        <begin position="275"/>
        <end position="345"/>
    </location>
</feature>
<evidence type="ECO:0000256" key="1">
    <source>
        <dbReference type="SAM" id="MobiDB-lite"/>
    </source>
</evidence>